<dbReference type="EMBL" id="CP013659">
    <property type="protein sequence ID" value="ALS76786.1"/>
    <property type="molecule type" value="Genomic_DNA"/>
</dbReference>
<dbReference type="InterPro" id="IPR014967">
    <property type="entry name" value="Uncharacterised_YugN-like"/>
</dbReference>
<gene>
    <name evidence="1" type="ORF">AUC31_16875</name>
</gene>
<dbReference type="STRING" id="200991.AUC31_16875"/>
<dbReference type="AlphaFoldDB" id="A0A0U2J7X1"/>
<protein>
    <recommendedName>
        <fullName evidence="3">YugN-like family protein</fullName>
    </recommendedName>
</protein>
<dbReference type="Pfam" id="PF08868">
    <property type="entry name" value="YugN"/>
    <property type="match status" value="1"/>
</dbReference>
<dbReference type="OrthoDB" id="2679642at2"/>
<evidence type="ECO:0000313" key="2">
    <source>
        <dbReference type="Proteomes" id="UP000067683"/>
    </source>
</evidence>
<evidence type="ECO:0000313" key="1">
    <source>
        <dbReference type="EMBL" id="ALS76786.1"/>
    </source>
</evidence>
<dbReference type="Gene3D" id="3.30.310.100">
    <property type="entry name" value="YugN-like"/>
    <property type="match status" value="1"/>
</dbReference>
<dbReference type="InterPro" id="IPR036491">
    <property type="entry name" value="YugN-like_sf"/>
</dbReference>
<dbReference type="RefSeq" id="WP_058383487.1">
    <property type="nucleotide sequence ID" value="NZ_CP013659.2"/>
</dbReference>
<accession>A0A0U2J7X1</accession>
<keyword evidence="2" id="KW-1185">Reference proteome</keyword>
<sequence>MYFENTGLENIEVDITLLEDIMNKHGLTKEGQWDYERVTYDRKFIVREGTYYLRVFAYAIDGDVDANDATMRVLKPVIGKHYYPHGIEYGEDEHFPDHLLKTGAEILASIKKEISEFEIKA</sequence>
<dbReference type="SUPFAM" id="SSF160755">
    <property type="entry name" value="YugN-like"/>
    <property type="match status" value="1"/>
</dbReference>
<organism evidence="1 2">
    <name type="scientific">Planococcus rifietoensis</name>
    <dbReference type="NCBI Taxonomy" id="200991"/>
    <lineage>
        <taxon>Bacteria</taxon>
        <taxon>Bacillati</taxon>
        <taxon>Bacillota</taxon>
        <taxon>Bacilli</taxon>
        <taxon>Bacillales</taxon>
        <taxon>Caryophanaceae</taxon>
        <taxon>Planococcus</taxon>
    </lineage>
</organism>
<name>A0A0U2J7X1_9BACL</name>
<dbReference type="Proteomes" id="UP000067683">
    <property type="component" value="Chromosome"/>
</dbReference>
<dbReference type="KEGG" id="prt:AUC31_16875"/>
<evidence type="ECO:0008006" key="3">
    <source>
        <dbReference type="Google" id="ProtNLM"/>
    </source>
</evidence>
<reference evidence="1" key="1">
    <citation type="submission" date="2016-01" db="EMBL/GenBank/DDBJ databases">
        <title>Complete genome of Planococcus rifietoensis type strain M8.</title>
        <authorList>
            <person name="See-Too W.S."/>
        </authorList>
    </citation>
    <scope>NUCLEOTIDE SEQUENCE [LARGE SCALE GENOMIC DNA]</scope>
    <source>
        <strain evidence="1">M8</strain>
    </source>
</reference>
<proteinExistence type="predicted"/>